<evidence type="ECO:0000313" key="2">
    <source>
        <dbReference type="Proteomes" id="UP001458415"/>
    </source>
</evidence>
<name>A0ABV1VXR9_9ACTN</name>
<sequence length="112" mass="11828">MATTESSSHHVYVGSHVVVKIIDAACHARLNREIALAPHLPTGLTAPLLDSGLHRLGACDVRYACYARVPGAAPGMGMPGVDGVTARLLAEEAAQRLDALHSWTPAETSNRH</sequence>
<accession>A0ABV1VXR9</accession>
<comment type="caution">
    <text evidence="1">The sequence shown here is derived from an EMBL/GenBank/DDBJ whole genome shotgun (WGS) entry which is preliminary data.</text>
</comment>
<dbReference type="Proteomes" id="UP001458415">
    <property type="component" value="Unassembled WGS sequence"/>
</dbReference>
<dbReference type="EMBL" id="JBEPCU010000064">
    <property type="protein sequence ID" value="MER6976731.1"/>
    <property type="molecule type" value="Genomic_DNA"/>
</dbReference>
<protein>
    <submittedName>
        <fullName evidence="1">Uncharacterized protein</fullName>
    </submittedName>
</protein>
<dbReference type="RefSeq" id="WP_143668140.1">
    <property type="nucleotide sequence ID" value="NZ_MUBM01000221.1"/>
</dbReference>
<keyword evidence="2" id="KW-1185">Reference proteome</keyword>
<reference evidence="1 2" key="1">
    <citation type="submission" date="2024-06" db="EMBL/GenBank/DDBJ databases">
        <title>The Natural Products Discovery Center: Release of the First 8490 Sequenced Strains for Exploring Actinobacteria Biosynthetic Diversity.</title>
        <authorList>
            <person name="Kalkreuter E."/>
            <person name="Kautsar S.A."/>
            <person name="Yang D."/>
            <person name="Bader C.D."/>
            <person name="Teijaro C.N."/>
            <person name="Fluegel L."/>
            <person name="Davis C.M."/>
            <person name="Simpson J.R."/>
            <person name="Lauterbach L."/>
            <person name="Steele A.D."/>
            <person name="Gui C."/>
            <person name="Meng S."/>
            <person name="Li G."/>
            <person name="Viehrig K."/>
            <person name="Ye F."/>
            <person name="Su P."/>
            <person name="Kiefer A.F."/>
            <person name="Nichols A."/>
            <person name="Cepeda A.J."/>
            <person name="Yan W."/>
            <person name="Fan B."/>
            <person name="Jiang Y."/>
            <person name="Adhikari A."/>
            <person name="Zheng C.-J."/>
            <person name="Schuster L."/>
            <person name="Cowan T.M."/>
            <person name="Smanski M.J."/>
            <person name="Chevrette M.G."/>
            <person name="De Carvalho L.P.S."/>
            <person name="Shen B."/>
        </authorList>
    </citation>
    <scope>NUCLEOTIDE SEQUENCE [LARGE SCALE GENOMIC DNA]</scope>
    <source>
        <strain evidence="1 2">NPDC000634</strain>
    </source>
</reference>
<gene>
    <name evidence="1" type="ORF">ABT317_06755</name>
</gene>
<organism evidence="1 2">
    <name type="scientific">Streptomyces carpinensis</name>
    <dbReference type="NCBI Taxonomy" id="66369"/>
    <lineage>
        <taxon>Bacteria</taxon>
        <taxon>Bacillati</taxon>
        <taxon>Actinomycetota</taxon>
        <taxon>Actinomycetes</taxon>
        <taxon>Kitasatosporales</taxon>
        <taxon>Streptomycetaceae</taxon>
        <taxon>Streptomyces</taxon>
    </lineage>
</organism>
<evidence type="ECO:0000313" key="1">
    <source>
        <dbReference type="EMBL" id="MER6976731.1"/>
    </source>
</evidence>
<proteinExistence type="predicted"/>